<name>A0ABD3WTC5_SINWO</name>
<organism evidence="1 2">
    <name type="scientific">Sinanodonta woodiana</name>
    <name type="common">Chinese pond mussel</name>
    <name type="synonym">Anodonta woodiana</name>
    <dbReference type="NCBI Taxonomy" id="1069815"/>
    <lineage>
        <taxon>Eukaryota</taxon>
        <taxon>Metazoa</taxon>
        <taxon>Spiralia</taxon>
        <taxon>Lophotrochozoa</taxon>
        <taxon>Mollusca</taxon>
        <taxon>Bivalvia</taxon>
        <taxon>Autobranchia</taxon>
        <taxon>Heteroconchia</taxon>
        <taxon>Palaeoheterodonta</taxon>
        <taxon>Unionida</taxon>
        <taxon>Unionoidea</taxon>
        <taxon>Unionidae</taxon>
        <taxon>Unioninae</taxon>
        <taxon>Sinanodonta</taxon>
    </lineage>
</organism>
<sequence length="64" mass="7276">MRINLLHSTVVPTGSTFDILQLYQMRINLQHSTVVPNEDQPTFNSCANRASTFNIQQLFQTHSA</sequence>
<dbReference type="EMBL" id="JBJQND010000005">
    <property type="protein sequence ID" value="KAL3877236.1"/>
    <property type="molecule type" value="Genomic_DNA"/>
</dbReference>
<accession>A0ABD3WTC5</accession>
<evidence type="ECO:0000313" key="1">
    <source>
        <dbReference type="EMBL" id="KAL3877236.1"/>
    </source>
</evidence>
<protein>
    <submittedName>
        <fullName evidence="1">Uncharacterized protein</fullName>
    </submittedName>
</protein>
<keyword evidence="2" id="KW-1185">Reference proteome</keyword>
<comment type="caution">
    <text evidence="1">The sequence shown here is derived from an EMBL/GenBank/DDBJ whole genome shotgun (WGS) entry which is preliminary data.</text>
</comment>
<feature type="non-terminal residue" evidence="1">
    <location>
        <position position="64"/>
    </location>
</feature>
<dbReference type="Proteomes" id="UP001634394">
    <property type="component" value="Unassembled WGS sequence"/>
</dbReference>
<reference evidence="1 2" key="1">
    <citation type="submission" date="2024-11" db="EMBL/GenBank/DDBJ databases">
        <title>Chromosome-level genome assembly of the freshwater bivalve Anodonta woodiana.</title>
        <authorList>
            <person name="Chen X."/>
        </authorList>
    </citation>
    <scope>NUCLEOTIDE SEQUENCE [LARGE SCALE GENOMIC DNA]</scope>
    <source>
        <strain evidence="1">MN2024</strain>
        <tissue evidence="1">Gills</tissue>
    </source>
</reference>
<proteinExistence type="predicted"/>
<dbReference type="AlphaFoldDB" id="A0ABD3WTC5"/>
<evidence type="ECO:0000313" key="2">
    <source>
        <dbReference type="Proteomes" id="UP001634394"/>
    </source>
</evidence>
<gene>
    <name evidence="1" type="ORF">ACJMK2_034971</name>
</gene>